<dbReference type="Proteomes" id="UP000041254">
    <property type="component" value="Unassembled WGS sequence"/>
</dbReference>
<feature type="compositionally biased region" description="Basic and acidic residues" evidence="1">
    <location>
        <begin position="173"/>
        <end position="183"/>
    </location>
</feature>
<dbReference type="AlphaFoldDB" id="A0A0G4EI09"/>
<feature type="compositionally biased region" description="Polar residues" evidence="1">
    <location>
        <begin position="187"/>
        <end position="206"/>
    </location>
</feature>
<evidence type="ECO:0000313" key="3">
    <source>
        <dbReference type="EMBL" id="CEL95600.1"/>
    </source>
</evidence>
<dbReference type="VEuPathDB" id="CryptoDB:Vbra_7446"/>
<dbReference type="OrthoDB" id="1057137at2759"/>
<keyword evidence="4" id="KW-1185">Reference proteome</keyword>
<feature type="compositionally biased region" description="Polar residues" evidence="1">
    <location>
        <begin position="244"/>
        <end position="254"/>
    </location>
</feature>
<evidence type="ECO:0000313" key="4">
    <source>
        <dbReference type="Proteomes" id="UP000041254"/>
    </source>
</evidence>
<dbReference type="InParanoid" id="A0A0G4EI09"/>
<dbReference type="PROSITE" id="PS52001">
    <property type="entry name" value="AD"/>
    <property type="match status" value="1"/>
</dbReference>
<dbReference type="STRING" id="1169540.A0A0G4EI09"/>
<sequence>MSVCPQFLGAPIVVKLTTGDKYMGELFCYDISAECVILREEGADGATNYRVINFNVIGDVSAAGAPKKEIDPHLPAIPDEWLEHRRREAKEKAAKERRTWGVGVSKDAQDLFDFLHKTAPEHELRWDKQDIICFGVRVRPPYLPDKCSGGDPKAQERIKKILANFHAKRQKRAREQAEKDREPAAVSANQSQSHVHTPSTQSSSPVHPSPLSYHPSPNSKAAHLPNGVSVPSKGSPADKARVSPQVTPKQNEASEANDMVMAG</sequence>
<organism evidence="3 4">
    <name type="scientific">Vitrella brassicaformis (strain CCMP3155)</name>
    <dbReference type="NCBI Taxonomy" id="1169540"/>
    <lineage>
        <taxon>Eukaryota</taxon>
        <taxon>Sar</taxon>
        <taxon>Alveolata</taxon>
        <taxon>Colpodellida</taxon>
        <taxon>Vitrellaceae</taxon>
        <taxon>Vitrella</taxon>
    </lineage>
</organism>
<dbReference type="PANTHER" id="PTHR13542">
    <property type="entry name" value="LSM12 HOMOLOG"/>
    <property type="match status" value="1"/>
</dbReference>
<evidence type="ECO:0000256" key="1">
    <source>
        <dbReference type="SAM" id="MobiDB-lite"/>
    </source>
</evidence>
<feature type="region of interest" description="Disordered" evidence="1">
    <location>
        <begin position="166"/>
        <end position="263"/>
    </location>
</feature>
<dbReference type="InterPro" id="IPR039683">
    <property type="entry name" value="Lsm12-like"/>
</dbReference>
<proteinExistence type="predicted"/>
<evidence type="ECO:0000259" key="2">
    <source>
        <dbReference type="PROSITE" id="PS52001"/>
    </source>
</evidence>
<reference evidence="3 4" key="1">
    <citation type="submission" date="2014-11" db="EMBL/GenBank/DDBJ databases">
        <authorList>
            <person name="Zhu J."/>
            <person name="Qi W."/>
            <person name="Song R."/>
        </authorList>
    </citation>
    <scope>NUCLEOTIDE SEQUENCE [LARGE SCALE GENOMIC DNA]</scope>
</reference>
<dbReference type="InterPro" id="IPR019181">
    <property type="entry name" value="LSM12_ABD"/>
</dbReference>
<dbReference type="FunCoup" id="A0A0G4EI09">
    <property type="interactions" value="120"/>
</dbReference>
<name>A0A0G4EI09_VITBC</name>
<gene>
    <name evidence="3" type="ORF">Vbra_7446</name>
</gene>
<dbReference type="EMBL" id="CDMY01000231">
    <property type="protein sequence ID" value="CEL95600.1"/>
    <property type="molecule type" value="Genomic_DNA"/>
</dbReference>
<protein>
    <recommendedName>
        <fullName evidence="2">AD domain-containing protein</fullName>
    </recommendedName>
</protein>
<accession>A0A0G4EI09</accession>
<feature type="domain" description="AD" evidence="2">
    <location>
        <begin position="75"/>
        <end position="170"/>
    </location>
</feature>
<dbReference type="SMART" id="SM00995">
    <property type="entry name" value="AD"/>
    <property type="match status" value="1"/>
</dbReference>
<dbReference type="InterPro" id="IPR047574">
    <property type="entry name" value="AD"/>
</dbReference>
<dbReference type="Pfam" id="PF09793">
    <property type="entry name" value="AD"/>
    <property type="match status" value="1"/>
</dbReference>
<dbReference type="PhylomeDB" id="A0A0G4EI09"/>